<keyword evidence="8" id="KW-1185">Reference proteome</keyword>
<keyword evidence="7" id="KW-0032">Aminotransferase</keyword>
<dbReference type="PANTHER" id="PTHR43525:SF2">
    <property type="entry name" value="CYSTATHIONINE BETA-LYASE-RELATED"/>
    <property type="match status" value="1"/>
</dbReference>
<dbReference type="Pfam" id="PF00155">
    <property type="entry name" value="Aminotran_1_2"/>
    <property type="match status" value="1"/>
</dbReference>
<dbReference type="Proteomes" id="UP001501079">
    <property type="component" value="Unassembled WGS sequence"/>
</dbReference>
<dbReference type="Gene3D" id="3.90.1150.10">
    <property type="entry name" value="Aspartate Aminotransferase, domain 1"/>
    <property type="match status" value="1"/>
</dbReference>
<dbReference type="InterPro" id="IPR015424">
    <property type="entry name" value="PyrdxlP-dep_Trfase"/>
</dbReference>
<evidence type="ECO:0000256" key="2">
    <source>
        <dbReference type="ARBA" id="ARBA00012224"/>
    </source>
</evidence>
<dbReference type="InterPro" id="IPR004839">
    <property type="entry name" value="Aminotransferase_I/II_large"/>
</dbReference>
<dbReference type="InterPro" id="IPR015422">
    <property type="entry name" value="PyrdxlP-dep_Trfase_small"/>
</dbReference>
<dbReference type="EC" id="4.4.1.13" evidence="2"/>
<feature type="domain" description="Aminotransferase class I/classII large" evidence="6">
    <location>
        <begin position="108"/>
        <end position="377"/>
    </location>
</feature>
<evidence type="ECO:0000256" key="1">
    <source>
        <dbReference type="ARBA" id="ARBA00001933"/>
    </source>
</evidence>
<comment type="cofactor">
    <cofactor evidence="1">
        <name>pyridoxal 5'-phosphate</name>
        <dbReference type="ChEBI" id="CHEBI:597326"/>
    </cofactor>
</comment>
<name>A0ABP8A9I0_9MICO</name>
<evidence type="ECO:0000256" key="4">
    <source>
        <dbReference type="ARBA" id="ARBA00023239"/>
    </source>
</evidence>
<evidence type="ECO:0000313" key="7">
    <source>
        <dbReference type="EMBL" id="GAA4180292.1"/>
    </source>
</evidence>
<proteinExistence type="inferred from homology"/>
<dbReference type="SUPFAM" id="SSF53383">
    <property type="entry name" value="PLP-dependent transferases"/>
    <property type="match status" value="1"/>
</dbReference>
<keyword evidence="4" id="KW-0456">Lyase</keyword>
<reference evidence="8" key="1">
    <citation type="journal article" date="2019" name="Int. J. Syst. Evol. Microbiol.">
        <title>The Global Catalogue of Microorganisms (GCM) 10K type strain sequencing project: providing services to taxonomists for standard genome sequencing and annotation.</title>
        <authorList>
            <consortium name="The Broad Institute Genomics Platform"/>
            <consortium name="The Broad Institute Genome Sequencing Center for Infectious Disease"/>
            <person name="Wu L."/>
            <person name="Ma J."/>
        </authorList>
    </citation>
    <scope>NUCLEOTIDE SEQUENCE [LARGE SCALE GENOMIC DNA]</scope>
    <source>
        <strain evidence="8">JCM 17591</strain>
    </source>
</reference>
<dbReference type="InterPro" id="IPR015421">
    <property type="entry name" value="PyrdxlP-dep_Trfase_major"/>
</dbReference>
<evidence type="ECO:0000313" key="8">
    <source>
        <dbReference type="Proteomes" id="UP001501079"/>
    </source>
</evidence>
<gene>
    <name evidence="7" type="ORF">GCM10022287_33950</name>
</gene>
<dbReference type="RefSeq" id="WP_344756643.1">
    <property type="nucleotide sequence ID" value="NZ_BAABBW010000005.1"/>
</dbReference>
<dbReference type="InterPro" id="IPR051798">
    <property type="entry name" value="Class-II_PLP-Dep_Aminotrans"/>
</dbReference>
<evidence type="ECO:0000256" key="5">
    <source>
        <dbReference type="ARBA" id="ARBA00037974"/>
    </source>
</evidence>
<dbReference type="EMBL" id="BAABBW010000005">
    <property type="protein sequence ID" value="GAA4180292.1"/>
    <property type="molecule type" value="Genomic_DNA"/>
</dbReference>
<keyword evidence="7" id="KW-0808">Transferase</keyword>
<sequence>MTFEPALPLDELRRTRSSIKWRRFDEDVLPMSVAEMDWGIAPEITAVLTDALAKGDTGYLDNPGPLAPAFADFALTSWGWLVDPGWVHLATDVTVGVVEALRLEVPRTGGRVVITPPVYNPFYEMVGETGAEIVEVPLDEASGWSLDLAGLEAAFASGVDAMVLCHPQNPTGRVHSRAALEELARIAAAHDVLIVSDEVHAPLTHPGTEFAPFAPIAAAAGARSATVTSASKGWNLAGAKCAVVVAADSRTAAQLQGLPEELAARTSILGLHANIAAFANPYWRDAAVRQIVANTRLLERELAAHAPSVRLVRPNAGYLVWLDFRDTALGDDPATPLRELGRVAFNAGPSFGAPGRGFVRANLACDPSTVVEAVARIARTLELVAEESAAPAAR</sequence>
<dbReference type="GO" id="GO:0008483">
    <property type="term" value="F:transaminase activity"/>
    <property type="evidence" value="ECO:0007669"/>
    <property type="project" value="UniProtKB-KW"/>
</dbReference>
<dbReference type="Gene3D" id="3.40.640.10">
    <property type="entry name" value="Type I PLP-dependent aspartate aminotransferase-like (Major domain)"/>
    <property type="match status" value="1"/>
</dbReference>
<accession>A0ABP8A9I0</accession>
<evidence type="ECO:0000259" key="6">
    <source>
        <dbReference type="Pfam" id="PF00155"/>
    </source>
</evidence>
<evidence type="ECO:0000256" key="3">
    <source>
        <dbReference type="ARBA" id="ARBA00022898"/>
    </source>
</evidence>
<comment type="caution">
    <text evidence="7">The sequence shown here is derived from an EMBL/GenBank/DDBJ whole genome shotgun (WGS) entry which is preliminary data.</text>
</comment>
<organism evidence="7 8">
    <name type="scientific">Gryllotalpicola koreensis</name>
    <dbReference type="NCBI Taxonomy" id="993086"/>
    <lineage>
        <taxon>Bacteria</taxon>
        <taxon>Bacillati</taxon>
        <taxon>Actinomycetota</taxon>
        <taxon>Actinomycetes</taxon>
        <taxon>Micrococcales</taxon>
        <taxon>Microbacteriaceae</taxon>
        <taxon>Gryllotalpicola</taxon>
    </lineage>
</organism>
<dbReference type="PANTHER" id="PTHR43525">
    <property type="entry name" value="PROTEIN MALY"/>
    <property type="match status" value="1"/>
</dbReference>
<protein>
    <recommendedName>
        <fullName evidence="2">cysteine-S-conjugate beta-lyase</fullName>
        <ecNumber evidence="2">4.4.1.13</ecNumber>
    </recommendedName>
</protein>
<keyword evidence="3" id="KW-0663">Pyridoxal phosphate</keyword>
<dbReference type="CDD" id="cd00609">
    <property type="entry name" value="AAT_like"/>
    <property type="match status" value="1"/>
</dbReference>
<comment type="similarity">
    <text evidence="5">Belongs to the class-II pyridoxal-phosphate-dependent aminotransferase family. MalY/PatB cystathionine beta-lyase subfamily.</text>
</comment>